<gene>
    <name evidence="4" type="ORF">ABID46_001418</name>
</gene>
<dbReference type="InterPro" id="IPR029044">
    <property type="entry name" value="Nucleotide-diphossugar_trans"/>
</dbReference>
<dbReference type="SUPFAM" id="SSF53448">
    <property type="entry name" value="Nucleotide-diphospho-sugar transferases"/>
    <property type="match status" value="1"/>
</dbReference>
<protein>
    <submittedName>
        <fullName evidence="4">Glycosyltransferase involved in cell wall biosynthesis</fullName>
    </submittedName>
</protein>
<keyword evidence="1" id="KW-0328">Glycosyltransferase</keyword>
<organism evidence="4 5">
    <name type="scientific">Moheibacter stercoris</name>
    <dbReference type="NCBI Taxonomy" id="1628251"/>
    <lineage>
        <taxon>Bacteria</taxon>
        <taxon>Pseudomonadati</taxon>
        <taxon>Bacteroidota</taxon>
        <taxon>Flavobacteriia</taxon>
        <taxon>Flavobacteriales</taxon>
        <taxon>Weeksellaceae</taxon>
        <taxon>Moheibacter</taxon>
    </lineage>
</organism>
<evidence type="ECO:0000259" key="3">
    <source>
        <dbReference type="Pfam" id="PF00535"/>
    </source>
</evidence>
<sequence>MQPLVSVNIPVFKCEDFIVRCLDSVKNQTYQNLEIILVNDCTPDNSVVLIEKYQTKHPDLNLVLYHNETNQGLSVVRNKAIEKSTGKYIYMLDSDDFITPNCIEELVKISEESQSDITVGETICWDSKDGKEKILFPIRASGNSIEGNDLIFERFIEGDWPIIGPNKLYNREWILTNNLKFIPGLYSQDELWAFHCAFKLNKISFYKKKTYIYYLHGASTIFNKKKINFENHQTIVEWFTKAYNETTPFRQKLIKKKLINFKETSLQMQWRSLRDDVTYWKQNYKRLKKAPKLTFLDYFSSDFDIQLKKKNFLQNLPTELGYRLFKWRYER</sequence>
<dbReference type="InterPro" id="IPR001173">
    <property type="entry name" value="Glyco_trans_2-like"/>
</dbReference>
<keyword evidence="5" id="KW-1185">Reference proteome</keyword>
<dbReference type="CDD" id="cd00761">
    <property type="entry name" value="Glyco_tranf_GTA_type"/>
    <property type="match status" value="1"/>
</dbReference>
<evidence type="ECO:0000313" key="5">
    <source>
        <dbReference type="Proteomes" id="UP001549146"/>
    </source>
</evidence>
<feature type="domain" description="Glycosyltransferase 2-like" evidence="3">
    <location>
        <begin position="6"/>
        <end position="135"/>
    </location>
</feature>
<reference evidence="4 5" key="1">
    <citation type="submission" date="2024-06" db="EMBL/GenBank/DDBJ databases">
        <title>Genomic Encyclopedia of Type Strains, Phase IV (KMG-IV): sequencing the most valuable type-strain genomes for metagenomic binning, comparative biology and taxonomic classification.</title>
        <authorList>
            <person name="Goeker M."/>
        </authorList>
    </citation>
    <scope>NUCLEOTIDE SEQUENCE [LARGE SCALE GENOMIC DNA]</scope>
    <source>
        <strain evidence="4 5">DSM 29388</strain>
    </source>
</reference>
<comment type="caution">
    <text evidence="4">The sequence shown here is derived from an EMBL/GenBank/DDBJ whole genome shotgun (WGS) entry which is preliminary data.</text>
</comment>
<name>A0ABV2LWB1_9FLAO</name>
<dbReference type="Pfam" id="PF00535">
    <property type="entry name" value="Glycos_transf_2"/>
    <property type="match status" value="1"/>
</dbReference>
<dbReference type="RefSeq" id="WP_354508471.1">
    <property type="nucleotide sequence ID" value="NZ_JBEPMO010000006.1"/>
</dbReference>
<dbReference type="Gene3D" id="3.90.550.10">
    <property type="entry name" value="Spore Coat Polysaccharide Biosynthesis Protein SpsA, Chain A"/>
    <property type="match status" value="1"/>
</dbReference>
<evidence type="ECO:0000256" key="1">
    <source>
        <dbReference type="ARBA" id="ARBA00022676"/>
    </source>
</evidence>
<keyword evidence="2" id="KW-0808">Transferase</keyword>
<dbReference type="EMBL" id="JBEPMO010000006">
    <property type="protein sequence ID" value="MET3731837.1"/>
    <property type="molecule type" value="Genomic_DNA"/>
</dbReference>
<evidence type="ECO:0000256" key="2">
    <source>
        <dbReference type="ARBA" id="ARBA00022679"/>
    </source>
</evidence>
<evidence type="ECO:0000313" key="4">
    <source>
        <dbReference type="EMBL" id="MET3731837.1"/>
    </source>
</evidence>
<dbReference type="PANTHER" id="PTHR22916:SF51">
    <property type="entry name" value="GLYCOSYLTRANSFERASE EPSH-RELATED"/>
    <property type="match status" value="1"/>
</dbReference>
<accession>A0ABV2LWB1</accession>
<dbReference type="Proteomes" id="UP001549146">
    <property type="component" value="Unassembled WGS sequence"/>
</dbReference>
<proteinExistence type="predicted"/>
<dbReference type="PANTHER" id="PTHR22916">
    <property type="entry name" value="GLYCOSYLTRANSFERASE"/>
    <property type="match status" value="1"/>
</dbReference>